<evidence type="ECO:0000313" key="2">
    <source>
        <dbReference type="Proteomes" id="UP001153678"/>
    </source>
</evidence>
<sequence length="60" mass="6811">VAKQWIAREVAVTVIVMGAEVEEVAMAKLVKALIKAKKKNFPLLKNKDCIENKLFRMLEI</sequence>
<feature type="non-terminal residue" evidence="1">
    <location>
        <position position="1"/>
    </location>
</feature>
<evidence type="ECO:0000313" key="1">
    <source>
        <dbReference type="EMBL" id="CAI2191074.1"/>
    </source>
</evidence>
<protein>
    <submittedName>
        <fullName evidence="1">14118_t:CDS:1</fullName>
    </submittedName>
</protein>
<dbReference type="EMBL" id="CAMKVN010007080">
    <property type="protein sequence ID" value="CAI2191074.1"/>
    <property type="molecule type" value="Genomic_DNA"/>
</dbReference>
<proteinExistence type="predicted"/>
<dbReference type="AlphaFoldDB" id="A0A9W4T3H6"/>
<gene>
    <name evidence="1" type="ORF">FWILDA_LOCUS14894</name>
</gene>
<dbReference type="Proteomes" id="UP001153678">
    <property type="component" value="Unassembled WGS sequence"/>
</dbReference>
<organism evidence="1 2">
    <name type="scientific">Funneliformis geosporum</name>
    <dbReference type="NCBI Taxonomy" id="1117311"/>
    <lineage>
        <taxon>Eukaryota</taxon>
        <taxon>Fungi</taxon>
        <taxon>Fungi incertae sedis</taxon>
        <taxon>Mucoromycota</taxon>
        <taxon>Glomeromycotina</taxon>
        <taxon>Glomeromycetes</taxon>
        <taxon>Glomerales</taxon>
        <taxon>Glomeraceae</taxon>
        <taxon>Funneliformis</taxon>
    </lineage>
</organism>
<name>A0A9W4T3H6_9GLOM</name>
<comment type="caution">
    <text evidence="1">The sequence shown here is derived from an EMBL/GenBank/DDBJ whole genome shotgun (WGS) entry which is preliminary data.</text>
</comment>
<accession>A0A9W4T3H6</accession>
<keyword evidence="2" id="KW-1185">Reference proteome</keyword>
<reference evidence="1" key="1">
    <citation type="submission" date="2022-08" db="EMBL/GenBank/DDBJ databases">
        <authorList>
            <person name="Kallberg Y."/>
            <person name="Tangrot J."/>
            <person name="Rosling A."/>
        </authorList>
    </citation>
    <scope>NUCLEOTIDE SEQUENCE</scope>
    <source>
        <strain evidence="1">Wild A</strain>
    </source>
</reference>